<evidence type="ECO:0000313" key="7">
    <source>
        <dbReference type="Proteomes" id="UP000011083"/>
    </source>
</evidence>
<dbReference type="InterPro" id="IPR046341">
    <property type="entry name" value="SET_dom_sf"/>
</dbReference>
<dbReference type="InterPro" id="IPR044432">
    <property type="entry name" value="Set10/Efm1_SET"/>
</dbReference>
<dbReference type="OrthoDB" id="42889at2759"/>
<dbReference type="CDD" id="cd10527">
    <property type="entry name" value="SET_LSMT"/>
    <property type="match status" value="1"/>
</dbReference>
<dbReference type="RefSeq" id="XP_004353122.1">
    <property type="nucleotide sequence ID" value="XM_004353070.1"/>
</dbReference>
<dbReference type="InterPro" id="IPR050600">
    <property type="entry name" value="SETD3_SETD6_MTase"/>
</dbReference>
<dbReference type="InterPro" id="IPR036464">
    <property type="entry name" value="Rubisco_LSMT_subst-bd_sf"/>
</dbReference>
<dbReference type="InterPro" id="IPR001214">
    <property type="entry name" value="SET_dom"/>
</dbReference>
<dbReference type="GeneID" id="14924575"/>
<feature type="region of interest" description="Disordered" evidence="4">
    <location>
        <begin position="572"/>
        <end position="631"/>
    </location>
</feature>
<protein>
    <submittedName>
        <fullName evidence="6">SET domain containing protein</fullName>
    </submittedName>
</protein>
<keyword evidence="1" id="KW-0489">Methyltransferase</keyword>
<sequence length="984" mass="107315">MEEFEGWLQANEARYPRLTFAVSELGGRGGIATEDILPGEELCSIPVRLVLTTEIARKSEVGRLVAAHLNAVQGERLRVSAGRAILCAYLIHQRAAQDAFWGPYLRSLPKHDDRPDEDIQHLAGTNLFYAMQEKQQQIRESFDLLFPALCHAHPTVFPPDLFTWDHFLWTFTACSSRSFPQTLVQQPTATTSAHADPYDLLEIDECLLPGLDMLNHQYRKKITWALDPSTGRLKFVTEDTVEKGTEAFNNYGPKGNEELLMGYGFCIEDNEQDYVMIRLSFSPAGKMGLFSPVLAAVSINPLAARKKALLGRLKLPVLQALRRDYVPPALLDALRVSVMTQWELYFFDAAELDDDSSIADDGTAQRKRKRTETEGESTPAGENGSVFVNWRNELEMTQTLKGLLEDKVRKLGPGPQALTAVHNNSNVRNATIYKNGQRRVLNSCIEAVERMVSETARRANAAALAQIASAEASAEPITTYAPPPGIDHLLRFTSDGVFAAQAVPAGQALLTIPRQLLITVDTALESPLGEALQYVEGGLDEDTVLTLFLVWEKGRGQASPWYPFLSAVRHKKPAPAKNKKKLKTKTSARKKPATQKRAAAKEEKAMEVVEEAGGGGGGDETKNEEGEEDGEWAGEVDLPLAWTKEERSLLGPDFESASQLGETEEGLKELYSQLFPALSQALPQYFPRALFSWANFRWAAMVLDSHSVRVVVPPPTPAGAANGVDADKAMAVDTGVQDEEAEEEEEAEAGDDDATTLSAGPTTITVALPLAVLPRHHPYACTVAALGSPAGDGPLTLHSLAPVAEGDPIHLAVGRGPTSAELMLRRGRIGDAVDANPFDALRFPFPAQIPLTHAKLALLQRLGLEDDIRARSHFLRGHGPLPAKLIDTLRLIFLPDDAVERLLATASEGGLLTLPTDVDAQVAALIEGSLRSLLSGLTVAGPEATGVNGRKLRRTQRAREYLAAQRHIVTHNLTQLAGRSLTKQ</sequence>
<dbReference type="VEuPathDB" id="AmoebaDB:ACA1_072160"/>
<organism evidence="6 7">
    <name type="scientific">Acanthamoeba castellanii (strain ATCC 30010 / Neff)</name>
    <dbReference type="NCBI Taxonomy" id="1257118"/>
    <lineage>
        <taxon>Eukaryota</taxon>
        <taxon>Amoebozoa</taxon>
        <taxon>Discosea</taxon>
        <taxon>Longamoebia</taxon>
        <taxon>Centramoebida</taxon>
        <taxon>Acanthamoebidae</taxon>
        <taxon>Acanthamoeba</taxon>
    </lineage>
</organism>
<dbReference type="EMBL" id="KB007857">
    <property type="protein sequence ID" value="ELR23594.1"/>
    <property type="molecule type" value="Genomic_DNA"/>
</dbReference>
<dbReference type="Gene3D" id="3.90.1410.10">
    <property type="entry name" value="set domain protein methyltransferase, domain 1"/>
    <property type="match status" value="3"/>
</dbReference>
<accession>L8HDM2</accession>
<dbReference type="AlphaFoldDB" id="L8HDM2"/>
<dbReference type="GO" id="GO:0032259">
    <property type="term" value="P:methylation"/>
    <property type="evidence" value="ECO:0007669"/>
    <property type="project" value="UniProtKB-KW"/>
</dbReference>
<evidence type="ECO:0000256" key="2">
    <source>
        <dbReference type="ARBA" id="ARBA00022679"/>
    </source>
</evidence>
<keyword evidence="2" id="KW-0808">Transferase</keyword>
<evidence type="ECO:0000256" key="4">
    <source>
        <dbReference type="SAM" id="MobiDB-lite"/>
    </source>
</evidence>
<feature type="region of interest" description="Disordered" evidence="4">
    <location>
        <begin position="358"/>
        <end position="384"/>
    </location>
</feature>
<proteinExistence type="predicted"/>
<keyword evidence="7" id="KW-1185">Reference proteome</keyword>
<name>L8HDM2_ACACF</name>
<evidence type="ECO:0000313" key="6">
    <source>
        <dbReference type="EMBL" id="ELR23594.1"/>
    </source>
</evidence>
<gene>
    <name evidence="6" type="ORF">ACA1_072160</name>
</gene>
<feature type="region of interest" description="Disordered" evidence="4">
    <location>
        <begin position="735"/>
        <end position="759"/>
    </location>
</feature>
<dbReference type="KEGG" id="acan:ACA1_072160"/>
<keyword evidence="3" id="KW-0949">S-adenosyl-L-methionine</keyword>
<dbReference type="CDD" id="cd19180">
    <property type="entry name" value="SET_SpSET10-like"/>
    <property type="match status" value="1"/>
</dbReference>
<feature type="compositionally biased region" description="Acidic residues" evidence="4">
    <location>
        <begin position="736"/>
        <end position="754"/>
    </location>
</feature>
<dbReference type="SUPFAM" id="SSF82199">
    <property type="entry name" value="SET domain"/>
    <property type="match status" value="2"/>
</dbReference>
<dbReference type="Gene3D" id="3.90.1420.10">
    <property type="entry name" value="Rubisco LSMT, substrate-binding domain"/>
    <property type="match status" value="2"/>
</dbReference>
<dbReference type="PANTHER" id="PTHR13271">
    <property type="entry name" value="UNCHARACTERIZED PUTATIVE METHYLTRANSFERASE"/>
    <property type="match status" value="1"/>
</dbReference>
<dbReference type="Pfam" id="PF00856">
    <property type="entry name" value="SET"/>
    <property type="match status" value="1"/>
</dbReference>
<reference evidence="6 7" key="1">
    <citation type="journal article" date="2013" name="Genome Biol.">
        <title>Genome of Acanthamoeba castellanii highlights extensive lateral gene transfer and early evolution of tyrosine kinase signaling.</title>
        <authorList>
            <person name="Clarke M."/>
            <person name="Lohan A.J."/>
            <person name="Liu B."/>
            <person name="Lagkouvardos I."/>
            <person name="Roy S."/>
            <person name="Zafar N."/>
            <person name="Bertelli C."/>
            <person name="Schilde C."/>
            <person name="Kianianmomeni A."/>
            <person name="Burglin T.R."/>
            <person name="Frech C."/>
            <person name="Turcotte B."/>
            <person name="Kopec K.O."/>
            <person name="Synnott J.M."/>
            <person name="Choo C."/>
            <person name="Paponov I."/>
            <person name="Finkler A."/>
            <person name="Soon Heng Tan C."/>
            <person name="Hutchins A.P."/>
            <person name="Weinmeier T."/>
            <person name="Rattei T."/>
            <person name="Chu J.S."/>
            <person name="Gimenez G."/>
            <person name="Irimia M."/>
            <person name="Rigden D.J."/>
            <person name="Fitzpatrick D.A."/>
            <person name="Lorenzo-Morales J."/>
            <person name="Bateman A."/>
            <person name="Chiu C.H."/>
            <person name="Tang P."/>
            <person name="Hegemann P."/>
            <person name="Fromm H."/>
            <person name="Raoult D."/>
            <person name="Greub G."/>
            <person name="Miranda-Saavedra D."/>
            <person name="Chen N."/>
            <person name="Nash P."/>
            <person name="Ginger M.L."/>
            <person name="Horn M."/>
            <person name="Schaap P."/>
            <person name="Caler L."/>
            <person name="Loftus B."/>
        </authorList>
    </citation>
    <scope>NUCLEOTIDE SEQUENCE [LARGE SCALE GENOMIC DNA]</scope>
    <source>
        <strain evidence="6 7">Neff</strain>
    </source>
</reference>
<evidence type="ECO:0000256" key="1">
    <source>
        <dbReference type="ARBA" id="ARBA00022603"/>
    </source>
</evidence>
<dbReference type="Proteomes" id="UP000011083">
    <property type="component" value="Unassembled WGS sequence"/>
</dbReference>
<feature type="compositionally biased region" description="Basic residues" evidence="4">
    <location>
        <begin position="572"/>
        <end position="594"/>
    </location>
</feature>
<feature type="domain" description="SET" evidence="5">
    <location>
        <begin position="27"/>
        <end position="252"/>
    </location>
</feature>
<dbReference type="GO" id="GO:0016279">
    <property type="term" value="F:protein-lysine N-methyltransferase activity"/>
    <property type="evidence" value="ECO:0007669"/>
    <property type="project" value="InterPro"/>
</dbReference>
<evidence type="ECO:0000256" key="3">
    <source>
        <dbReference type="ARBA" id="ARBA00022691"/>
    </source>
</evidence>
<evidence type="ECO:0000259" key="5">
    <source>
        <dbReference type="Pfam" id="PF00856"/>
    </source>
</evidence>